<dbReference type="EMBL" id="LUCV01000023">
    <property type="protein sequence ID" value="OAI91576.1"/>
    <property type="molecule type" value="Genomic_DNA"/>
</dbReference>
<evidence type="ECO:0000313" key="2">
    <source>
        <dbReference type="EMBL" id="OAI91576.1"/>
    </source>
</evidence>
<evidence type="ECO:0000256" key="1">
    <source>
        <dbReference type="SAM" id="Phobius"/>
    </source>
</evidence>
<gene>
    <name evidence="2" type="ORF">AYO28_20445</name>
</gene>
<organism evidence="2 3">
    <name type="scientific">Pseudomonas putida</name>
    <name type="common">Arthrobacter siderocapsulatus</name>
    <dbReference type="NCBI Taxonomy" id="303"/>
    <lineage>
        <taxon>Bacteria</taxon>
        <taxon>Pseudomonadati</taxon>
        <taxon>Pseudomonadota</taxon>
        <taxon>Gammaproteobacteria</taxon>
        <taxon>Pseudomonadales</taxon>
        <taxon>Pseudomonadaceae</taxon>
        <taxon>Pseudomonas</taxon>
    </lineage>
</organism>
<dbReference type="AlphaFoldDB" id="A0A177SMU5"/>
<name>A0A177SMU5_PSEPU</name>
<keyword evidence="1" id="KW-1133">Transmembrane helix</keyword>
<comment type="caution">
    <text evidence="2">The sequence shown here is derived from an EMBL/GenBank/DDBJ whole genome shotgun (WGS) entry which is preliminary data.</text>
</comment>
<feature type="transmembrane region" description="Helical" evidence="1">
    <location>
        <begin position="6"/>
        <end position="25"/>
    </location>
</feature>
<protein>
    <submittedName>
        <fullName evidence="2">Uncharacterized protein</fullName>
    </submittedName>
</protein>
<accession>A0A177SMU5</accession>
<dbReference type="Proteomes" id="UP000077752">
    <property type="component" value="Unassembled WGS sequence"/>
</dbReference>
<evidence type="ECO:0000313" key="3">
    <source>
        <dbReference type="Proteomes" id="UP000077752"/>
    </source>
</evidence>
<reference evidence="2 3" key="1">
    <citation type="submission" date="2016-03" db="EMBL/GenBank/DDBJ databases">
        <title>Draft Genome Assembly of Pseudomonas putida strain CBF10-2.</title>
        <authorList>
            <person name="Iyer R.S."/>
            <person name="Damania A."/>
        </authorList>
    </citation>
    <scope>NUCLEOTIDE SEQUENCE [LARGE SCALE GENOMIC DNA]</scope>
    <source>
        <strain evidence="2 3">CBF10-2</strain>
    </source>
</reference>
<sequence>MQAQHFTLAAGIALILGLVVANYLFARTRVRAYEHGRTDGLKERDAMAWKKLQALDLTLAERAVAREQEQRQYLHSKAAMQATIDELEARVRAYTGLAVTPQDHQLLTKAAETLDIAYRTFSAIKGTEAWQSRAGSEAAGLRKLAELMHAEIREKAAITPAKSEVLA</sequence>
<dbReference type="RefSeq" id="WP_064303292.1">
    <property type="nucleotide sequence ID" value="NZ_LUCV01000023.1"/>
</dbReference>
<keyword evidence="1" id="KW-0472">Membrane</keyword>
<keyword evidence="1" id="KW-0812">Transmembrane</keyword>
<proteinExistence type="predicted"/>